<organism evidence="3 4">
    <name type="scientific">Gossypium stocksii</name>
    <dbReference type="NCBI Taxonomy" id="47602"/>
    <lineage>
        <taxon>Eukaryota</taxon>
        <taxon>Viridiplantae</taxon>
        <taxon>Streptophyta</taxon>
        <taxon>Embryophyta</taxon>
        <taxon>Tracheophyta</taxon>
        <taxon>Spermatophyta</taxon>
        <taxon>Magnoliopsida</taxon>
        <taxon>eudicotyledons</taxon>
        <taxon>Gunneridae</taxon>
        <taxon>Pentapetalae</taxon>
        <taxon>rosids</taxon>
        <taxon>malvids</taxon>
        <taxon>Malvales</taxon>
        <taxon>Malvaceae</taxon>
        <taxon>Malvoideae</taxon>
        <taxon>Gossypium</taxon>
    </lineage>
</organism>
<feature type="chain" id="PRO_5038909907" evidence="2">
    <location>
        <begin position="19"/>
        <end position="199"/>
    </location>
</feature>
<keyword evidence="2" id="KW-0732">Signal</keyword>
<reference evidence="3 4" key="1">
    <citation type="journal article" date="2021" name="Plant Biotechnol. J.">
        <title>Multi-omics assisted identification of the key and species-specific regulatory components of drought-tolerant mechanisms in Gossypium stocksii.</title>
        <authorList>
            <person name="Yu D."/>
            <person name="Ke L."/>
            <person name="Zhang D."/>
            <person name="Wu Y."/>
            <person name="Sun Y."/>
            <person name="Mei J."/>
            <person name="Sun J."/>
            <person name="Sun Y."/>
        </authorList>
    </citation>
    <scope>NUCLEOTIDE SEQUENCE [LARGE SCALE GENOMIC DNA]</scope>
    <source>
        <strain evidence="4">cv. E1</strain>
        <tissue evidence="3">Leaf</tissue>
    </source>
</reference>
<dbReference type="AlphaFoldDB" id="A0A9D3WAB6"/>
<comment type="caution">
    <text evidence="3">The sequence shown here is derived from an EMBL/GenBank/DDBJ whole genome shotgun (WGS) entry which is preliminary data.</text>
</comment>
<dbReference type="Proteomes" id="UP000828251">
    <property type="component" value="Unassembled WGS sequence"/>
</dbReference>
<protein>
    <submittedName>
        <fullName evidence="3">Uncharacterized protein</fullName>
    </submittedName>
</protein>
<accession>A0A9D3WAB6</accession>
<evidence type="ECO:0000256" key="1">
    <source>
        <dbReference type="SAM" id="MobiDB-lite"/>
    </source>
</evidence>
<evidence type="ECO:0000313" key="4">
    <source>
        <dbReference type="Proteomes" id="UP000828251"/>
    </source>
</evidence>
<keyword evidence="4" id="KW-1185">Reference proteome</keyword>
<proteinExistence type="predicted"/>
<evidence type="ECO:0000256" key="2">
    <source>
        <dbReference type="SAM" id="SignalP"/>
    </source>
</evidence>
<sequence length="199" mass="22252">MVAAILFLLFSLLPNTIFLLQRICFSPPTSIQLPDSTNIINSLPENFDQKPNQPKDENNADDNDSNSTAKTAVVDGNDDNNDRSNSCTDRDLVLDVSRKSVEFSILGDLKESVDGIYLYKNVFNLIPKSVGVLSQLRNMKFFGNEINLFPSEVGGLVGLECLQIKIPSLGFNGMSLSKLKGLYNYVFSKRENERKFFVK</sequence>
<gene>
    <name evidence="3" type="ORF">J1N35_004029</name>
</gene>
<dbReference type="EMBL" id="JAIQCV010000002">
    <property type="protein sequence ID" value="KAH1120869.1"/>
    <property type="molecule type" value="Genomic_DNA"/>
</dbReference>
<name>A0A9D3WAB6_9ROSI</name>
<dbReference type="Gene3D" id="3.80.10.10">
    <property type="entry name" value="Ribonuclease Inhibitor"/>
    <property type="match status" value="1"/>
</dbReference>
<feature type="compositionally biased region" description="Polar residues" evidence="1">
    <location>
        <begin position="42"/>
        <end position="52"/>
    </location>
</feature>
<evidence type="ECO:0000313" key="3">
    <source>
        <dbReference type="EMBL" id="KAH1120869.1"/>
    </source>
</evidence>
<feature type="region of interest" description="Disordered" evidence="1">
    <location>
        <begin position="42"/>
        <end position="87"/>
    </location>
</feature>
<feature type="signal peptide" evidence="2">
    <location>
        <begin position="1"/>
        <end position="18"/>
    </location>
</feature>
<dbReference type="OrthoDB" id="1725694at2759"/>
<dbReference type="InterPro" id="IPR032675">
    <property type="entry name" value="LRR_dom_sf"/>
</dbReference>